<dbReference type="AlphaFoldDB" id="A0A644Y816"/>
<dbReference type="PANTHER" id="PTHR42742:SF3">
    <property type="entry name" value="FRUCTOKINASE"/>
    <property type="match status" value="1"/>
</dbReference>
<evidence type="ECO:0008006" key="4">
    <source>
        <dbReference type="Google" id="ProtNLM"/>
    </source>
</evidence>
<dbReference type="EMBL" id="VSSQ01004302">
    <property type="protein sequence ID" value="MPM24610.1"/>
    <property type="molecule type" value="Genomic_DNA"/>
</dbReference>
<protein>
    <recommendedName>
        <fullName evidence="4">Mannose-6-phosphate isomerase</fullName>
    </recommendedName>
</protein>
<dbReference type="SUPFAM" id="SSF51182">
    <property type="entry name" value="RmlC-like cupins"/>
    <property type="match status" value="1"/>
</dbReference>
<dbReference type="InterPro" id="IPR014710">
    <property type="entry name" value="RmlC-like_jellyroll"/>
</dbReference>
<organism evidence="3">
    <name type="scientific">bioreactor metagenome</name>
    <dbReference type="NCBI Taxonomy" id="1076179"/>
    <lineage>
        <taxon>unclassified sequences</taxon>
        <taxon>metagenomes</taxon>
        <taxon>ecological metagenomes</taxon>
    </lineage>
</organism>
<accession>A0A644Y816</accession>
<dbReference type="InterPro" id="IPR011051">
    <property type="entry name" value="RmlC_Cupin_sf"/>
</dbReference>
<dbReference type="CDD" id="cd07010">
    <property type="entry name" value="cupin_PMI_type_I_N_bac"/>
    <property type="match status" value="1"/>
</dbReference>
<dbReference type="InterPro" id="IPR051804">
    <property type="entry name" value="Carb_Metab_Reg_Kinase/Isom"/>
</dbReference>
<comment type="caution">
    <text evidence="3">The sequence shown here is derived from an EMBL/GenBank/DDBJ whole genome shotgun (WGS) entry which is preliminary data.</text>
</comment>
<dbReference type="GO" id="GO:0046872">
    <property type="term" value="F:metal ion binding"/>
    <property type="evidence" value="ECO:0007669"/>
    <property type="project" value="UniProtKB-KW"/>
</dbReference>
<name>A0A644Y816_9ZZZZ</name>
<proteinExistence type="predicted"/>
<gene>
    <name evidence="3" type="ORF">SDC9_71093</name>
</gene>
<keyword evidence="1" id="KW-0479">Metal-binding</keyword>
<dbReference type="PANTHER" id="PTHR42742">
    <property type="entry name" value="TRANSCRIPTIONAL REPRESSOR MPRA"/>
    <property type="match status" value="1"/>
</dbReference>
<keyword evidence="2" id="KW-0862">Zinc</keyword>
<evidence type="ECO:0000256" key="1">
    <source>
        <dbReference type="ARBA" id="ARBA00022723"/>
    </source>
</evidence>
<reference evidence="3" key="1">
    <citation type="submission" date="2019-08" db="EMBL/GenBank/DDBJ databases">
        <authorList>
            <person name="Kucharzyk K."/>
            <person name="Murdoch R.W."/>
            <person name="Higgins S."/>
            <person name="Loffler F."/>
        </authorList>
    </citation>
    <scope>NUCLEOTIDE SEQUENCE</scope>
</reference>
<evidence type="ECO:0000256" key="2">
    <source>
        <dbReference type="ARBA" id="ARBA00022833"/>
    </source>
</evidence>
<dbReference type="Gene3D" id="2.60.120.10">
    <property type="entry name" value="Jelly Rolls"/>
    <property type="match status" value="1"/>
</dbReference>
<sequence>MFIHIERTHIYKSIMKQRRSNYNKSPFIAVENGFALQGWEKILSFVGERAKDIKTLTIDCYTGVYYDLLRSELEEIENALFIDTSEIFKSKNEVDELTQRFLTDDILFGYYSNLSVSDYFDEEKLCFTRKSIEQAQGTVIIFGYGAQYVKNGDIAIYADMPRWEIQQRMRKKEVNGLGIDNKDEAFSLQYKRGLFNDWKVLDKHKKTIYNTVDFWLDTVKHDHPKLIDKDTFFKGMDKAASSPFRVVPFFDPAPWGGQWMKEVCDLDRSVDNFGWCFDCVPEENSLLLKINDIEFEMPAVNLVYTRSKELLGEPVEARFGKEFPIRFDLLDTIGGGNLSLQVHPTTEYARENFGLSYTQDESYYIVDAKENRYVYLGLKSGINPDEMLADLNKAQMGPEFMFDSDKYVNKVPAKKHDHFLIPGGTVHCSGKDTLVLEISSTPNLFTFKLWDWQRLGLDGEPRPINVDRGKKVIAWERNTEFTYNELVNRVEVLSETDKVREEKTGLHKNEFIETRRHIFTEKVTHYTNDSVNVLNLVEGDSVIVESLNGSFEPFVVNYAETFIIPAEVKAYTIRPYGSSEGKECITIKASVRFNS</sequence>
<evidence type="ECO:0000313" key="3">
    <source>
        <dbReference type="EMBL" id="MPM24610.1"/>
    </source>
</evidence>